<dbReference type="Proteomes" id="UP000268014">
    <property type="component" value="Unassembled WGS sequence"/>
</dbReference>
<evidence type="ECO:0000313" key="4">
    <source>
        <dbReference type="WBParaSite" id="HPLM_0002141901-mRNA-1"/>
    </source>
</evidence>
<feature type="region of interest" description="Disordered" evidence="1">
    <location>
        <begin position="1"/>
        <end position="25"/>
    </location>
</feature>
<protein>
    <submittedName>
        <fullName evidence="4">ResIII domain-containing protein</fullName>
    </submittedName>
</protein>
<dbReference type="EMBL" id="UZAF01023382">
    <property type="protein sequence ID" value="VDO89763.1"/>
    <property type="molecule type" value="Genomic_DNA"/>
</dbReference>
<organism evidence="4">
    <name type="scientific">Haemonchus placei</name>
    <name type="common">Barber's pole worm</name>
    <dbReference type="NCBI Taxonomy" id="6290"/>
    <lineage>
        <taxon>Eukaryota</taxon>
        <taxon>Metazoa</taxon>
        <taxon>Ecdysozoa</taxon>
        <taxon>Nematoda</taxon>
        <taxon>Chromadorea</taxon>
        <taxon>Rhabditida</taxon>
        <taxon>Rhabditina</taxon>
        <taxon>Rhabditomorpha</taxon>
        <taxon>Strongyloidea</taxon>
        <taxon>Trichostrongylidae</taxon>
        <taxon>Haemonchus</taxon>
    </lineage>
</organism>
<dbReference type="Gene3D" id="3.40.50.300">
    <property type="entry name" value="P-loop containing nucleotide triphosphate hydrolases"/>
    <property type="match status" value="1"/>
</dbReference>
<proteinExistence type="predicted"/>
<sequence>MDAVYASPPRSAQDERHRAPPAGSSINVQLRERTLRLREDHAQAVRMGTSPLPLLAIQAAYGTGKPVVGAYIAAQLAQPVQLVVATATTNVAVAQFVDTLLAIEGNQHNVTALRFVADSALQEGAPTTAVDLHRILTGLLVNYSDSLSPHEQERLHQ</sequence>
<evidence type="ECO:0000256" key="1">
    <source>
        <dbReference type="SAM" id="MobiDB-lite"/>
    </source>
</evidence>
<dbReference type="WBParaSite" id="HPLM_0002141901-mRNA-1">
    <property type="protein sequence ID" value="HPLM_0002141901-mRNA-1"/>
    <property type="gene ID" value="HPLM_0002141901"/>
</dbReference>
<evidence type="ECO:0000313" key="2">
    <source>
        <dbReference type="EMBL" id="VDO89763.1"/>
    </source>
</evidence>
<gene>
    <name evidence="2" type="ORF">HPLM_LOCUS21408</name>
</gene>
<accession>A0A0N4XAM4</accession>
<evidence type="ECO:0000313" key="3">
    <source>
        <dbReference type="Proteomes" id="UP000268014"/>
    </source>
</evidence>
<dbReference type="AlphaFoldDB" id="A0A0N4XAM4"/>
<reference evidence="2 3" key="2">
    <citation type="submission" date="2018-11" db="EMBL/GenBank/DDBJ databases">
        <authorList>
            <consortium name="Pathogen Informatics"/>
        </authorList>
    </citation>
    <scope>NUCLEOTIDE SEQUENCE [LARGE SCALE GENOMIC DNA]</scope>
    <source>
        <strain evidence="2 3">MHpl1</strain>
    </source>
</reference>
<dbReference type="OrthoDB" id="5871526at2759"/>
<dbReference type="InterPro" id="IPR027417">
    <property type="entry name" value="P-loop_NTPase"/>
</dbReference>
<name>A0A0N4XAM4_HAEPC</name>
<keyword evidence="3" id="KW-1185">Reference proteome</keyword>
<reference evidence="4" key="1">
    <citation type="submission" date="2017-02" db="UniProtKB">
        <authorList>
            <consortium name="WormBaseParasite"/>
        </authorList>
    </citation>
    <scope>IDENTIFICATION</scope>
</reference>